<feature type="region of interest" description="Disordered" evidence="5">
    <location>
        <begin position="1"/>
        <end position="21"/>
    </location>
</feature>
<dbReference type="Proteomes" id="UP000305067">
    <property type="component" value="Unassembled WGS sequence"/>
</dbReference>
<dbReference type="InterPro" id="IPR051127">
    <property type="entry name" value="Fungal_SecMet_Regulators"/>
</dbReference>
<evidence type="ECO:0000256" key="5">
    <source>
        <dbReference type="SAM" id="MobiDB-lite"/>
    </source>
</evidence>
<evidence type="ECO:0000256" key="3">
    <source>
        <dbReference type="ARBA" id="ARBA00023163"/>
    </source>
</evidence>
<dbReference type="AlphaFoldDB" id="A0A5C3QKK5"/>
<dbReference type="OrthoDB" id="39175at2759"/>
<dbReference type="GO" id="GO:0000981">
    <property type="term" value="F:DNA-binding transcription factor activity, RNA polymerase II-specific"/>
    <property type="evidence" value="ECO:0007669"/>
    <property type="project" value="InterPro"/>
</dbReference>
<protein>
    <recommendedName>
        <fullName evidence="6">Zn(2)-C6 fungal-type domain-containing protein</fullName>
    </recommendedName>
</protein>
<evidence type="ECO:0000256" key="4">
    <source>
        <dbReference type="ARBA" id="ARBA00023242"/>
    </source>
</evidence>
<dbReference type="PROSITE" id="PS50048">
    <property type="entry name" value="ZN2_CY6_FUNGAL_2"/>
    <property type="match status" value="1"/>
</dbReference>
<evidence type="ECO:0000259" key="6">
    <source>
        <dbReference type="PROSITE" id="PS50048"/>
    </source>
</evidence>
<gene>
    <name evidence="7" type="ORF">BDV98DRAFT_431774</name>
</gene>
<evidence type="ECO:0000256" key="2">
    <source>
        <dbReference type="ARBA" id="ARBA00023125"/>
    </source>
</evidence>
<dbReference type="Pfam" id="PF00172">
    <property type="entry name" value="Zn_clus"/>
    <property type="match status" value="1"/>
</dbReference>
<dbReference type="GO" id="GO:0003677">
    <property type="term" value="F:DNA binding"/>
    <property type="evidence" value="ECO:0007669"/>
    <property type="project" value="UniProtKB-KW"/>
</dbReference>
<dbReference type="SUPFAM" id="SSF57701">
    <property type="entry name" value="Zn2/Cys6 DNA-binding domain"/>
    <property type="match status" value="1"/>
</dbReference>
<name>A0A5C3QKK5_9AGAR</name>
<keyword evidence="2" id="KW-0238">DNA-binding</keyword>
<dbReference type="CDD" id="cd00067">
    <property type="entry name" value="GAL4"/>
    <property type="match status" value="1"/>
</dbReference>
<proteinExistence type="predicted"/>
<evidence type="ECO:0000313" key="7">
    <source>
        <dbReference type="EMBL" id="TFL02545.1"/>
    </source>
</evidence>
<sequence>MPPSDPHKSVSQNPDVPARGFKRKRLTGACDACRKRKIKCDRAKMPNECSSCIAFDIPCTLTRNKAVRRMDSEVLSRLANESAAGNTQSQGPEARVSSRPDATQLRTHHLLPHLIIRI</sequence>
<evidence type="ECO:0000256" key="1">
    <source>
        <dbReference type="ARBA" id="ARBA00023015"/>
    </source>
</evidence>
<dbReference type="PANTHER" id="PTHR47424:SF3">
    <property type="entry name" value="REGULATORY PROTEIN GAL4"/>
    <property type="match status" value="1"/>
</dbReference>
<dbReference type="InterPro" id="IPR001138">
    <property type="entry name" value="Zn2Cys6_DnaBD"/>
</dbReference>
<keyword evidence="4" id="KW-0539">Nucleus</keyword>
<evidence type="ECO:0000313" key="8">
    <source>
        <dbReference type="Proteomes" id="UP000305067"/>
    </source>
</evidence>
<dbReference type="GO" id="GO:0008270">
    <property type="term" value="F:zinc ion binding"/>
    <property type="evidence" value="ECO:0007669"/>
    <property type="project" value="InterPro"/>
</dbReference>
<dbReference type="EMBL" id="ML178822">
    <property type="protein sequence ID" value="TFL02545.1"/>
    <property type="molecule type" value="Genomic_DNA"/>
</dbReference>
<feature type="region of interest" description="Disordered" evidence="5">
    <location>
        <begin position="79"/>
        <end position="105"/>
    </location>
</feature>
<feature type="domain" description="Zn(2)-C6 fungal-type" evidence="6">
    <location>
        <begin position="29"/>
        <end position="61"/>
    </location>
</feature>
<dbReference type="InterPro" id="IPR036864">
    <property type="entry name" value="Zn2-C6_fun-type_DNA-bd_sf"/>
</dbReference>
<dbReference type="SMART" id="SM00066">
    <property type="entry name" value="GAL4"/>
    <property type="match status" value="1"/>
</dbReference>
<reference evidence="7 8" key="1">
    <citation type="journal article" date="2019" name="Nat. Ecol. Evol.">
        <title>Megaphylogeny resolves global patterns of mushroom evolution.</title>
        <authorList>
            <person name="Varga T."/>
            <person name="Krizsan K."/>
            <person name="Foldi C."/>
            <person name="Dima B."/>
            <person name="Sanchez-Garcia M."/>
            <person name="Sanchez-Ramirez S."/>
            <person name="Szollosi G.J."/>
            <person name="Szarkandi J.G."/>
            <person name="Papp V."/>
            <person name="Albert L."/>
            <person name="Andreopoulos W."/>
            <person name="Angelini C."/>
            <person name="Antonin V."/>
            <person name="Barry K.W."/>
            <person name="Bougher N.L."/>
            <person name="Buchanan P."/>
            <person name="Buyck B."/>
            <person name="Bense V."/>
            <person name="Catcheside P."/>
            <person name="Chovatia M."/>
            <person name="Cooper J."/>
            <person name="Damon W."/>
            <person name="Desjardin D."/>
            <person name="Finy P."/>
            <person name="Geml J."/>
            <person name="Haridas S."/>
            <person name="Hughes K."/>
            <person name="Justo A."/>
            <person name="Karasinski D."/>
            <person name="Kautmanova I."/>
            <person name="Kiss B."/>
            <person name="Kocsube S."/>
            <person name="Kotiranta H."/>
            <person name="LaButti K.M."/>
            <person name="Lechner B.E."/>
            <person name="Liimatainen K."/>
            <person name="Lipzen A."/>
            <person name="Lukacs Z."/>
            <person name="Mihaltcheva S."/>
            <person name="Morgado L.N."/>
            <person name="Niskanen T."/>
            <person name="Noordeloos M.E."/>
            <person name="Ohm R.A."/>
            <person name="Ortiz-Santana B."/>
            <person name="Ovrebo C."/>
            <person name="Racz N."/>
            <person name="Riley R."/>
            <person name="Savchenko A."/>
            <person name="Shiryaev A."/>
            <person name="Soop K."/>
            <person name="Spirin V."/>
            <person name="Szebenyi C."/>
            <person name="Tomsovsky M."/>
            <person name="Tulloss R.E."/>
            <person name="Uehling J."/>
            <person name="Grigoriev I.V."/>
            <person name="Vagvolgyi C."/>
            <person name="Papp T."/>
            <person name="Martin F.M."/>
            <person name="Miettinen O."/>
            <person name="Hibbett D.S."/>
            <person name="Nagy L.G."/>
        </authorList>
    </citation>
    <scope>NUCLEOTIDE SEQUENCE [LARGE SCALE GENOMIC DNA]</scope>
    <source>
        <strain evidence="7 8">CBS 309.79</strain>
    </source>
</reference>
<dbReference type="Gene3D" id="4.10.240.10">
    <property type="entry name" value="Zn(2)-C6 fungal-type DNA-binding domain"/>
    <property type="match status" value="1"/>
</dbReference>
<keyword evidence="8" id="KW-1185">Reference proteome</keyword>
<accession>A0A5C3QKK5</accession>
<keyword evidence="3" id="KW-0804">Transcription</keyword>
<dbReference type="PANTHER" id="PTHR47424">
    <property type="entry name" value="REGULATORY PROTEIN GAL4"/>
    <property type="match status" value="1"/>
</dbReference>
<organism evidence="7 8">
    <name type="scientific">Pterulicium gracile</name>
    <dbReference type="NCBI Taxonomy" id="1884261"/>
    <lineage>
        <taxon>Eukaryota</taxon>
        <taxon>Fungi</taxon>
        <taxon>Dikarya</taxon>
        <taxon>Basidiomycota</taxon>
        <taxon>Agaricomycotina</taxon>
        <taxon>Agaricomycetes</taxon>
        <taxon>Agaricomycetidae</taxon>
        <taxon>Agaricales</taxon>
        <taxon>Pleurotineae</taxon>
        <taxon>Pterulaceae</taxon>
        <taxon>Pterulicium</taxon>
    </lineage>
</organism>
<dbReference type="PROSITE" id="PS00463">
    <property type="entry name" value="ZN2_CY6_FUNGAL_1"/>
    <property type="match status" value="1"/>
</dbReference>
<keyword evidence="1" id="KW-0805">Transcription regulation</keyword>